<comment type="caution">
    <text evidence="1">The sequence shown here is derived from an EMBL/GenBank/DDBJ whole genome shotgun (WGS) entry which is preliminary data.</text>
</comment>
<dbReference type="EMBL" id="SJPL01000001">
    <property type="protein sequence ID" value="TWT71558.1"/>
    <property type="molecule type" value="Genomic_DNA"/>
</dbReference>
<evidence type="ECO:0000313" key="2">
    <source>
        <dbReference type="Proteomes" id="UP000317238"/>
    </source>
</evidence>
<dbReference type="AlphaFoldDB" id="A0A5C5Y9H5"/>
<accession>A0A5C5Y9H5</accession>
<reference evidence="1 2" key="1">
    <citation type="submission" date="2019-02" db="EMBL/GenBank/DDBJ databases">
        <title>Deep-cultivation of Planctomycetes and their phenomic and genomic characterization uncovers novel biology.</title>
        <authorList>
            <person name="Wiegand S."/>
            <person name="Jogler M."/>
            <person name="Boedeker C."/>
            <person name="Pinto D."/>
            <person name="Vollmers J."/>
            <person name="Rivas-Marin E."/>
            <person name="Kohn T."/>
            <person name="Peeters S.H."/>
            <person name="Heuer A."/>
            <person name="Rast P."/>
            <person name="Oberbeckmann S."/>
            <person name="Bunk B."/>
            <person name="Jeske O."/>
            <person name="Meyerdierks A."/>
            <person name="Storesund J.E."/>
            <person name="Kallscheuer N."/>
            <person name="Luecker S."/>
            <person name="Lage O.M."/>
            <person name="Pohl T."/>
            <person name="Merkel B.J."/>
            <person name="Hornburger P."/>
            <person name="Mueller R.-W."/>
            <person name="Bruemmer F."/>
            <person name="Labrenz M."/>
            <person name="Spormann A.M."/>
            <person name="Op Den Camp H."/>
            <person name="Overmann J."/>
            <person name="Amann R."/>
            <person name="Jetten M.S.M."/>
            <person name="Mascher T."/>
            <person name="Medema M.H."/>
            <person name="Devos D.P."/>
            <person name="Kaster A.-K."/>
            <person name="Ovreas L."/>
            <person name="Rohde M."/>
            <person name="Galperin M.Y."/>
            <person name="Jogler C."/>
        </authorList>
    </citation>
    <scope>NUCLEOTIDE SEQUENCE [LARGE SCALE GENOMIC DNA]</scope>
    <source>
        <strain evidence="1 2">Pan14r</strain>
    </source>
</reference>
<name>A0A5C5Y9H5_9PLAN</name>
<evidence type="ECO:0000313" key="1">
    <source>
        <dbReference type="EMBL" id="TWT71558.1"/>
    </source>
</evidence>
<organism evidence="1 2">
    <name type="scientific">Crateriforma conspicua</name>
    <dbReference type="NCBI Taxonomy" id="2527996"/>
    <lineage>
        <taxon>Bacteria</taxon>
        <taxon>Pseudomonadati</taxon>
        <taxon>Planctomycetota</taxon>
        <taxon>Planctomycetia</taxon>
        <taxon>Planctomycetales</taxon>
        <taxon>Planctomycetaceae</taxon>
        <taxon>Crateriforma</taxon>
    </lineage>
</organism>
<dbReference type="Proteomes" id="UP000317238">
    <property type="component" value="Unassembled WGS sequence"/>
</dbReference>
<protein>
    <submittedName>
        <fullName evidence="1">Uncharacterized protein</fullName>
    </submittedName>
</protein>
<gene>
    <name evidence="1" type="ORF">Pan14r_38680</name>
</gene>
<dbReference type="RefSeq" id="WP_146439865.1">
    <property type="nucleotide sequence ID" value="NZ_SJPL01000001.1"/>
</dbReference>
<keyword evidence="2" id="KW-1185">Reference proteome</keyword>
<sequence length="144" mass="16228">MIKVKAKLNVEVKAKGRRTIRSFEDGEQARLESDRPSGRIPRIARLMALAIQYEGMLRHGEVGDMIELAEHAHVSQPRMTQIMGLNLLAPDIQEALLNLPPQQGKCPIHEKRLRPLATMLLWSDQRRAWAAICSDVESQTPASE</sequence>
<proteinExistence type="predicted"/>
<dbReference type="OrthoDB" id="285475at2"/>